<dbReference type="KEGG" id="mai:MICA_278"/>
<keyword evidence="1" id="KW-1133">Transmembrane helix</keyword>
<sequence>MTEATEQQKDKITLGLITSWGLGLFCLIWGFVTLFNPLTAPAGFTSLIIAAFLLPPARKFVHQKTGKTISTGVRVICVIVLSLIGSAMVTPHAAAILESPEYASATTDNPFVKAASKGENGLMVQSYALEVGEYGVGKVTGTLRNNSNKEFSYVQVEFNLYDDTGAQVGSTFANINNLEAGGTWHFEGPVLEDRATQAKLKGITSF</sequence>
<evidence type="ECO:0000313" key="3">
    <source>
        <dbReference type="Proteomes" id="UP000009286"/>
    </source>
</evidence>
<accession>G2KQ81</accession>
<evidence type="ECO:0008006" key="4">
    <source>
        <dbReference type="Google" id="ProtNLM"/>
    </source>
</evidence>
<keyword evidence="1" id="KW-0472">Membrane</keyword>
<protein>
    <recommendedName>
        <fullName evidence="4">DUF3426 domain-containing protein</fullName>
    </recommendedName>
</protein>
<dbReference type="InterPro" id="IPR047676">
    <property type="entry name" value="FxLYD_dom"/>
</dbReference>
<keyword evidence="1" id="KW-0812">Transmembrane</keyword>
<evidence type="ECO:0000313" key="2">
    <source>
        <dbReference type="EMBL" id="AEP08623.1"/>
    </source>
</evidence>
<dbReference type="OrthoDB" id="5957485at2"/>
<dbReference type="eggNOG" id="ENOG503311G">
    <property type="taxonomic scope" value="Bacteria"/>
</dbReference>
<dbReference type="RefSeq" id="WP_014101846.1">
    <property type="nucleotide sequence ID" value="NC_016026.1"/>
</dbReference>
<feature type="transmembrane region" description="Helical" evidence="1">
    <location>
        <begin position="38"/>
        <end position="54"/>
    </location>
</feature>
<dbReference type="EMBL" id="CP002382">
    <property type="protein sequence ID" value="AEP08623.1"/>
    <property type="molecule type" value="Genomic_DNA"/>
</dbReference>
<dbReference type="HOGENOM" id="CLU_1330668_0_0_5"/>
<dbReference type="Proteomes" id="UP000009286">
    <property type="component" value="Chromosome"/>
</dbReference>
<reference evidence="2 3" key="1">
    <citation type="journal article" date="2011" name="BMC Genomics">
        <title>Genomic insights into an obligate epibiotic bacterial predator: Micavibrio aeruginosavorus ARL-13.</title>
        <authorList>
            <person name="Wang Z."/>
            <person name="Kadouri D."/>
            <person name="Wu M."/>
        </authorList>
    </citation>
    <scope>NUCLEOTIDE SEQUENCE [LARGE SCALE GENOMIC DNA]</scope>
    <source>
        <strain evidence="2 3">ARL-13</strain>
    </source>
</reference>
<dbReference type="AlphaFoldDB" id="G2KQ81"/>
<name>G2KQ81_MICAA</name>
<evidence type="ECO:0000256" key="1">
    <source>
        <dbReference type="SAM" id="Phobius"/>
    </source>
</evidence>
<feature type="transmembrane region" description="Helical" evidence="1">
    <location>
        <begin position="12"/>
        <end position="32"/>
    </location>
</feature>
<proteinExistence type="predicted"/>
<organism evidence="2 3">
    <name type="scientific">Micavibrio aeruginosavorus (strain ARL-13)</name>
    <dbReference type="NCBI Taxonomy" id="856793"/>
    <lineage>
        <taxon>Bacteria</taxon>
        <taxon>Pseudomonadati</taxon>
        <taxon>Bdellovibrionota</taxon>
        <taxon>Bdellovibrionia</taxon>
        <taxon>Bdellovibrionales</taxon>
        <taxon>Pseudobdellovibrionaceae</taxon>
        <taxon>Micavibrio</taxon>
    </lineage>
</organism>
<dbReference type="NCBIfam" id="NF038353">
    <property type="entry name" value="FxLYD_dom"/>
    <property type="match status" value="1"/>
</dbReference>
<feature type="transmembrane region" description="Helical" evidence="1">
    <location>
        <begin position="75"/>
        <end position="97"/>
    </location>
</feature>
<gene>
    <name evidence="2" type="ordered locus">MICA_278</name>
</gene>
<keyword evidence="3" id="KW-1185">Reference proteome</keyword>